<dbReference type="Proteomes" id="UP000249061">
    <property type="component" value="Unassembled WGS sequence"/>
</dbReference>
<name>A0A2W5UIR8_9BACT</name>
<reference evidence="2 3" key="1">
    <citation type="submission" date="2017-08" db="EMBL/GenBank/DDBJ databases">
        <title>Infants hospitalized years apart are colonized by the same room-sourced microbial strains.</title>
        <authorList>
            <person name="Brooks B."/>
            <person name="Olm M.R."/>
            <person name="Firek B.A."/>
            <person name="Baker R."/>
            <person name="Thomas B.C."/>
            <person name="Morowitz M.J."/>
            <person name="Banfield J.F."/>
        </authorList>
    </citation>
    <scope>NUCLEOTIDE SEQUENCE [LARGE SCALE GENOMIC DNA]</scope>
    <source>
        <strain evidence="2">S2_003_000_R2_14</strain>
    </source>
</reference>
<evidence type="ECO:0000313" key="3">
    <source>
        <dbReference type="Proteomes" id="UP000249061"/>
    </source>
</evidence>
<evidence type="ECO:0000313" key="2">
    <source>
        <dbReference type="EMBL" id="PZR08888.1"/>
    </source>
</evidence>
<comment type="caution">
    <text evidence="2">The sequence shown here is derived from an EMBL/GenBank/DDBJ whole genome shotgun (WGS) entry which is preliminary data.</text>
</comment>
<gene>
    <name evidence="2" type="ORF">DI536_23650</name>
</gene>
<sequence>MEMPESGPKQRPAWLYVLLGCGGAAGLVCLIGALAMGYCAKSVNDLNKGVTDPEVRKENALKQLGAIPEGYTVVMSASMFVAQVTVLTDAAMLDDGGFQLEGKTHSFMYQRVMANENNKAIREFLQGKTTDEKSALQLNLRVNPASVVKRGSLTVDGRKFAYIASRSGPENGEPQDVLNTTVLFECPGDVLHVGVWTQMDPEPDKANEALDLAGTVADEAELARFLKPMNPCGR</sequence>
<keyword evidence="1" id="KW-1133">Transmembrane helix</keyword>
<protein>
    <submittedName>
        <fullName evidence="2">Uncharacterized protein</fullName>
    </submittedName>
</protein>
<feature type="transmembrane region" description="Helical" evidence="1">
    <location>
        <begin position="12"/>
        <end position="38"/>
    </location>
</feature>
<dbReference type="EMBL" id="QFQP01000023">
    <property type="protein sequence ID" value="PZR08888.1"/>
    <property type="molecule type" value="Genomic_DNA"/>
</dbReference>
<evidence type="ECO:0000256" key="1">
    <source>
        <dbReference type="SAM" id="Phobius"/>
    </source>
</evidence>
<keyword evidence="1" id="KW-0812">Transmembrane</keyword>
<accession>A0A2W5UIR8</accession>
<keyword evidence="1" id="KW-0472">Membrane</keyword>
<organism evidence="2 3">
    <name type="scientific">Archangium gephyra</name>
    <dbReference type="NCBI Taxonomy" id="48"/>
    <lineage>
        <taxon>Bacteria</taxon>
        <taxon>Pseudomonadati</taxon>
        <taxon>Myxococcota</taxon>
        <taxon>Myxococcia</taxon>
        <taxon>Myxococcales</taxon>
        <taxon>Cystobacterineae</taxon>
        <taxon>Archangiaceae</taxon>
        <taxon>Archangium</taxon>
    </lineage>
</organism>
<dbReference type="AlphaFoldDB" id="A0A2W5UIR8"/>
<proteinExistence type="predicted"/>